<organism evidence="5 6">
    <name type="scientific">Sphingomonas qilianensis</name>
    <dbReference type="NCBI Taxonomy" id="1736690"/>
    <lineage>
        <taxon>Bacteria</taxon>
        <taxon>Pseudomonadati</taxon>
        <taxon>Pseudomonadota</taxon>
        <taxon>Alphaproteobacteria</taxon>
        <taxon>Sphingomonadales</taxon>
        <taxon>Sphingomonadaceae</taxon>
        <taxon>Sphingomonas</taxon>
    </lineage>
</organism>
<comment type="caution">
    <text evidence="5">The sequence shown here is derived from an EMBL/GenBank/DDBJ whole genome shotgun (WGS) entry which is preliminary data.</text>
</comment>
<evidence type="ECO:0000256" key="1">
    <source>
        <dbReference type="ARBA" id="ARBA00001954"/>
    </source>
</evidence>
<dbReference type="EC" id="1.14.11.-" evidence="5"/>
<dbReference type="PANTHER" id="PTHR10696">
    <property type="entry name" value="GAMMA-BUTYROBETAINE HYDROXYLASE-RELATED"/>
    <property type="match status" value="1"/>
</dbReference>
<dbReference type="PANTHER" id="PTHR10696:SF56">
    <property type="entry name" value="TAUD_TFDA-LIKE DOMAIN-CONTAINING PROTEIN"/>
    <property type="match status" value="1"/>
</dbReference>
<gene>
    <name evidence="5" type="ORF">ABC969_10370</name>
</gene>
<proteinExistence type="predicted"/>
<keyword evidence="5" id="KW-0223">Dioxygenase</keyword>
<protein>
    <submittedName>
        <fullName evidence="5">TauD/TfdA family dioxygenase</fullName>
        <ecNumber evidence="5">1.14.11.-</ecNumber>
    </submittedName>
</protein>
<evidence type="ECO:0000256" key="3">
    <source>
        <dbReference type="ARBA" id="ARBA00023194"/>
    </source>
</evidence>
<keyword evidence="2 5" id="KW-0560">Oxidoreductase</keyword>
<accession>A0ABU9XSK7</accession>
<dbReference type="InterPro" id="IPR042098">
    <property type="entry name" value="TauD-like_sf"/>
</dbReference>
<evidence type="ECO:0000313" key="5">
    <source>
        <dbReference type="EMBL" id="MEN2786823.1"/>
    </source>
</evidence>
<name>A0ABU9XSK7_9SPHN</name>
<dbReference type="InterPro" id="IPR003819">
    <property type="entry name" value="TauD/TfdA-like"/>
</dbReference>
<keyword evidence="3" id="KW-0045">Antibiotic biosynthesis</keyword>
<reference evidence="5 6" key="1">
    <citation type="submission" date="2024-05" db="EMBL/GenBank/DDBJ databases">
        <authorList>
            <person name="Liu Q."/>
            <person name="Xin Y.-H."/>
        </authorList>
    </citation>
    <scope>NUCLEOTIDE SEQUENCE [LARGE SCALE GENOMIC DNA]</scope>
    <source>
        <strain evidence="5 6">CGMCC 1.15349</strain>
    </source>
</reference>
<dbReference type="RefSeq" id="WP_345864743.1">
    <property type="nucleotide sequence ID" value="NZ_JBDIMF010000004.1"/>
</dbReference>
<feature type="domain" description="TauD/TfdA-like" evidence="4">
    <location>
        <begin position="25"/>
        <end position="282"/>
    </location>
</feature>
<keyword evidence="6" id="KW-1185">Reference proteome</keyword>
<dbReference type="Proteomes" id="UP001404104">
    <property type="component" value="Unassembled WGS sequence"/>
</dbReference>
<evidence type="ECO:0000259" key="4">
    <source>
        <dbReference type="Pfam" id="PF02668"/>
    </source>
</evidence>
<dbReference type="SUPFAM" id="SSF51197">
    <property type="entry name" value="Clavaminate synthase-like"/>
    <property type="match status" value="1"/>
</dbReference>
<evidence type="ECO:0000313" key="6">
    <source>
        <dbReference type="Proteomes" id="UP001404104"/>
    </source>
</evidence>
<dbReference type="InterPro" id="IPR050411">
    <property type="entry name" value="AlphaKG_dependent_hydroxylases"/>
</dbReference>
<dbReference type="Pfam" id="PF02668">
    <property type="entry name" value="TauD"/>
    <property type="match status" value="1"/>
</dbReference>
<dbReference type="EMBL" id="JBDIMF010000004">
    <property type="protein sequence ID" value="MEN2786823.1"/>
    <property type="molecule type" value="Genomic_DNA"/>
</dbReference>
<sequence length="321" mass="35590">MPRIHLPEPGRPQVLIEAVAGETILDIAADEIIALYKAHGALLLRGFGADVAHFTAFARRFCPTSVINESPGRKPLHSEYNVHTVDGGTKAFSFHPELSREPWKPDAAFFGCLSPPSQGGATTICDGVALVRALPAALRERLEHRRLLHIMATWPALLEYWLGSANPSDAQLAAPPPSCPYFFRRIDGHLVRIFTRPALHRPMFIDAPAFGNFLLFARFNNNRHDFPLLDDGRPVPEEWMHAIKAAGDSVGVAVSWQAGDVLMLDNTRFMHGRTAILDASERLIATFFGYVGFALPNPEEPPNPIWRQRAFYPPLSPALPR</sequence>
<dbReference type="Gene3D" id="3.60.130.10">
    <property type="entry name" value="Clavaminate synthase-like"/>
    <property type="match status" value="1"/>
</dbReference>
<comment type="cofactor">
    <cofactor evidence="1">
        <name>Fe(2+)</name>
        <dbReference type="ChEBI" id="CHEBI:29033"/>
    </cofactor>
</comment>
<dbReference type="GO" id="GO:0051213">
    <property type="term" value="F:dioxygenase activity"/>
    <property type="evidence" value="ECO:0007669"/>
    <property type="project" value="UniProtKB-KW"/>
</dbReference>
<evidence type="ECO:0000256" key="2">
    <source>
        <dbReference type="ARBA" id="ARBA00023002"/>
    </source>
</evidence>